<keyword evidence="4" id="KW-0969">Cilium</keyword>
<proteinExistence type="predicted"/>
<evidence type="ECO:0000313" key="8">
    <source>
        <dbReference type="RefSeq" id="XP_026190162.1"/>
    </source>
</evidence>
<evidence type="ECO:0000256" key="2">
    <source>
        <dbReference type="ARBA" id="ARBA00022614"/>
    </source>
</evidence>
<name>A0A6P6RRJ8_9EIME</name>
<keyword evidence="2" id="KW-0433">Leucine-rich repeat</keyword>
<dbReference type="SUPFAM" id="SSF52058">
    <property type="entry name" value="L domain-like"/>
    <property type="match status" value="1"/>
</dbReference>
<dbReference type="PANTHER" id="PTHR45973:SF9">
    <property type="entry name" value="LEUCINE-RICH REPEAT-CONTAINING PROTEIN 46"/>
    <property type="match status" value="1"/>
</dbReference>
<dbReference type="InterPro" id="IPR050576">
    <property type="entry name" value="Cilia_flagella_integrity"/>
</dbReference>
<accession>A0A6P6RRJ8</accession>
<dbReference type="InterPro" id="IPR001611">
    <property type="entry name" value="Leu-rich_rpt"/>
</dbReference>
<keyword evidence="3" id="KW-0677">Repeat</keyword>
<dbReference type="Pfam" id="PF12799">
    <property type="entry name" value="LRR_4"/>
    <property type="match status" value="2"/>
</dbReference>
<sequence length="510" mass="57928">MQITLRFTEYNKQQSATDNTYEQLDEFEYNVNLGIKCVSVSLNALYIPYGSKDRWAFELQRSWDYGTLNYVRAKCYWREDEGATASRVHDSRIELSPQQKVSQFFSSPIPEGHGCVHPTAQLGLLDMDPPEKITTPETPPPKHGRGEAQLGAGSAHARIRAPPDVGNQKMLSGASEESSPEEESSSVHAQRLGVDLPLDPEEEELTFQAARIFKIENLEPLKKLRKLALIANDVSVIEGLEAQGPTLEQLELYQNSITRIDNVQHLTNLIVLDLSFNRIQRIENLEPLVHLRELFLSSNKITKIEGIATLTELRMLELGSNRIRTVEGIENLSKLKDLWLGKNKITKMELPNLPNLERVSLQSNRLEAWDVVLFERCPKLRELYLSNNNLPSPPTEIRRLEDLTILDLGCNRVEEVEAVAPLNQLQDLWLNDNKLQSLDHCRCLQRLPALDTLYLERNPLQGNLGPGYRQAVVDLLPRLSQLDALLLHTSINIVHHPQKDESPVKPIMKH</sequence>
<evidence type="ECO:0000256" key="3">
    <source>
        <dbReference type="ARBA" id="ARBA00022737"/>
    </source>
</evidence>
<dbReference type="OrthoDB" id="7451790at2759"/>
<evidence type="ECO:0000256" key="5">
    <source>
        <dbReference type="ARBA" id="ARBA00023273"/>
    </source>
</evidence>
<dbReference type="InterPro" id="IPR003591">
    <property type="entry name" value="Leu-rich_rpt_typical-subtyp"/>
</dbReference>
<protein>
    <submittedName>
        <fullName evidence="8">Protein phosphatase 1 regulatory subunit 7</fullName>
    </submittedName>
</protein>
<dbReference type="AlphaFoldDB" id="A0A6P6RRJ8"/>
<dbReference type="SMART" id="SM00369">
    <property type="entry name" value="LRR_TYP"/>
    <property type="match status" value="6"/>
</dbReference>
<evidence type="ECO:0000256" key="4">
    <source>
        <dbReference type="ARBA" id="ARBA00023069"/>
    </source>
</evidence>
<dbReference type="InterPro" id="IPR025875">
    <property type="entry name" value="Leu-rich_rpt_4"/>
</dbReference>
<keyword evidence="7" id="KW-1185">Reference proteome</keyword>
<dbReference type="Proteomes" id="UP000515125">
    <property type="component" value="Unplaced"/>
</dbReference>
<evidence type="ECO:0000313" key="7">
    <source>
        <dbReference type="Proteomes" id="UP000515125"/>
    </source>
</evidence>
<dbReference type="PANTHER" id="PTHR45973">
    <property type="entry name" value="PROTEIN PHOSPHATASE 1 REGULATORY SUBUNIT SDS22-RELATED"/>
    <property type="match status" value="1"/>
</dbReference>
<dbReference type="SMART" id="SM00365">
    <property type="entry name" value="LRR_SD22"/>
    <property type="match status" value="8"/>
</dbReference>
<keyword evidence="5" id="KW-0966">Cell projection</keyword>
<dbReference type="InterPro" id="IPR032675">
    <property type="entry name" value="LRR_dom_sf"/>
</dbReference>
<dbReference type="Pfam" id="PF13855">
    <property type="entry name" value="LRR_8"/>
    <property type="match status" value="1"/>
</dbReference>
<evidence type="ECO:0000256" key="1">
    <source>
        <dbReference type="ARBA" id="ARBA00004138"/>
    </source>
</evidence>
<comment type="subcellular location">
    <subcellularLocation>
        <location evidence="1">Cell projection</location>
        <location evidence="1">Cilium</location>
    </subcellularLocation>
</comment>
<evidence type="ECO:0000256" key="6">
    <source>
        <dbReference type="SAM" id="MobiDB-lite"/>
    </source>
</evidence>
<reference evidence="8" key="1">
    <citation type="submission" date="2025-08" db="UniProtKB">
        <authorList>
            <consortium name="RefSeq"/>
        </authorList>
    </citation>
    <scope>IDENTIFICATION</scope>
</reference>
<dbReference type="RefSeq" id="XP_026190162.1">
    <property type="nucleotide sequence ID" value="XM_026334377.1"/>
</dbReference>
<dbReference type="GeneID" id="34620440"/>
<dbReference type="PROSITE" id="PS51450">
    <property type="entry name" value="LRR"/>
    <property type="match status" value="7"/>
</dbReference>
<gene>
    <name evidence="8" type="primary">LOC34620440</name>
</gene>
<dbReference type="Gene3D" id="3.80.10.10">
    <property type="entry name" value="Ribonuclease Inhibitor"/>
    <property type="match status" value="2"/>
</dbReference>
<organism evidence="7 8">
    <name type="scientific">Cyclospora cayetanensis</name>
    <dbReference type="NCBI Taxonomy" id="88456"/>
    <lineage>
        <taxon>Eukaryota</taxon>
        <taxon>Sar</taxon>
        <taxon>Alveolata</taxon>
        <taxon>Apicomplexa</taxon>
        <taxon>Conoidasida</taxon>
        <taxon>Coccidia</taxon>
        <taxon>Eucoccidiorida</taxon>
        <taxon>Eimeriorina</taxon>
        <taxon>Eimeriidae</taxon>
        <taxon>Cyclospora</taxon>
    </lineage>
</organism>
<feature type="region of interest" description="Disordered" evidence="6">
    <location>
        <begin position="121"/>
        <end position="190"/>
    </location>
</feature>